<evidence type="ECO:0000313" key="5">
    <source>
        <dbReference type="Proteomes" id="UP001597400"/>
    </source>
</evidence>
<dbReference type="Pfam" id="PF00583">
    <property type="entry name" value="Acetyltransf_1"/>
    <property type="match status" value="1"/>
</dbReference>
<dbReference type="Gene3D" id="3.40.630.30">
    <property type="match status" value="1"/>
</dbReference>
<dbReference type="PROSITE" id="PS51186">
    <property type="entry name" value="GNAT"/>
    <property type="match status" value="1"/>
</dbReference>
<dbReference type="SUPFAM" id="SSF55729">
    <property type="entry name" value="Acyl-CoA N-acyltransferases (Nat)"/>
    <property type="match status" value="1"/>
</dbReference>
<keyword evidence="2 4" id="KW-0012">Acyltransferase</keyword>
<comment type="caution">
    <text evidence="4">The sequence shown here is derived from an EMBL/GenBank/DDBJ whole genome shotgun (WGS) entry which is preliminary data.</text>
</comment>
<reference evidence="5" key="1">
    <citation type="journal article" date="2019" name="Int. J. Syst. Evol. Microbiol.">
        <title>The Global Catalogue of Microorganisms (GCM) 10K type strain sequencing project: providing services to taxonomists for standard genome sequencing and annotation.</title>
        <authorList>
            <consortium name="The Broad Institute Genomics Platform"/>
            <consortium name="The Broad Institute Genome Sequencing Center for Infectious Disease"/>
            <person name="Wu L."/>
            <person name="Ma J."/>
        </authorList>
    </citation>
    <scope>NUCLEOTIDE SEQUENCE [LARGE SCALE GENOMIC DNA]</scope>
    <source>
        <strain evidence="5">CGMCC 1.12702</strain>
    </source>
</reference>
<dbReference type="InterPro" id="IPR000182">
    <property type="entry name" value="GNAT_dom"/>
</dbReference>
<evidence type="ECO:0000259" key="3">
    <source>
        <dbReference type="PROSITE" id="PS51186"/>
    </source>
</evidence>
<dbReference type="EMBL" id="JBHUGS010000005">
    <property type="protein sequence ID" value="MFD1952230.1"/>
    <property type="molecule type" value="Genomic_DNA"/>
</dbReference>
<dbReference type="Proteomes" id="UP001597400">
    <property type="component" value="Unassembled WGS sequence"/>
</dbReference>
<gene>
    <name evidence="4" type="ORF">ACFSGX_15755</name>
</gene>
<sequence length="170" mass="18764">MIIRDVTDMDLSAILAIHNAAVAETTAIWDDAAVDFRDRQAWLAARRTAGYPVLACEVDGVLAGYASFGDFRPRSGYRHTVEHSVYVEPGHRRRGIARLLLEALIKRAEGMGKHAMIGGIEARNTASIALHAGLGFVEVGRLPQVGAKFGQWLDLIFMQRMLDDRVIPPR</sequence>
<accession>A0ABW4TZQ5</accession>
<protein>
    <submittedName>
        <fullName evidence="4">GNAT family N-acetyltransferase</fullName>
        <ecNumber evidence="4">2.3.-.-</ecNumber>
    </submittedName>
</protein>
<dbReference type="GO" id="GO:0016746">
    <property type="term" value="F:acyltransferase activity"/>
    <property type="evidence" value="ECO:0007669"/>
    <property type="project" value="UniProtKB-KW"/>
</dbReference>
<feature type="domain" description="N-acetyltransferase" evidence="3">
    <location>
        <begin position="1"/>
        <end position="163"/>
    </location>
</feature>
<dbReference type="EC" id="2.3.-.-" evidence="4"/>
<dbReference type="RefSeq" id="WP_380931283.1">
    <property type="nucleotide sequence ID" value="NZ_JBHUGS010000005.1"/>
</dbReference>
<dbReference type="CDD" id="cd04301">
    <property type="entry name" value="NAT_SF"/>
    <property type="match status" value="1"/>
</dbReference>
<keyword evidence="1 4" id="KW-0808">Transferase</keyword>
<name>A0ABW4TZQ5_9SPHN</name>
<evidence type="ECO:0000256" key="1">
    <source>
        <dbReference type="ARBA" id="ARBA00022679"/>
    </source>
</evidence>
<proteinExistence type="predicted"/>
<evidence type="ECO:0000313" key="4">
    <source>
        <dbReference type="EMBL" id="MFD1952230.1"/>
    </source>
</evidence>
<dbReference type="PANTHER" id="PTHR43072:SF23">
    <property type="entry name" value="UPF0039 PROTEIN C11D3.02C"/>
    <property type="match status" value="1"/>
</dbReference>
<dbReference type="PANTHER" id="PTHR43072">
    <property type="entry name" value="N-ACETYLTRANSFERASE"/>
    <property type="match status" value="1"/>
</dbReference>
<keyword evidence="5" id="KW-1185">Reference proteome</keyword>
<organism evidence="4 5">
    <name type="scientific">Sphingomonas arantia</name>
    <dbReference type="NCBI Taxonomy" id="1460676"/>
    <lineage>
        <taxon>Bacteria</taxon>
        <taxon>Pseudomonadati</taxon>
        <taxon>Pseudomonadota</taxon>
        <taxon>Alphaproteobacteria</taxon>
        <taxon>Sphingomonadales</taxon>
        <taxon>Sphingomonadaceae</taxon>
        <taxon>Sphingomonas</taxon>
    </lineage>
</organism>
<dbReference type="InterPro" id="IPR016181">
    <property type="entry name" value="Acyl_CoA_acyltransferase"/>
</dbReference>
<evidence type="ECO:0000256" key="2">
    <source>
        <dbReference type="ARBA" id="ARBA00023315"/>
    </source>
</evidence>